<organism evidence="5 6">
    <name type="scientific">Kutzneria buriramensis</name>
    <dbReference type="NCBI Taxonomy" id="1045776"/>
    <lineage>
        <taxon>Bacteria</taxon>
        <taxon>Bacillati</taxon>
        <taxon>Actinomycetota</taxon>
        <taxon>Actinomycetes</taxon>
        <taxon>Pseudonocardiales</taxon>
        <taxon>Pseudonocardiaceae</taxon>
        <taxon>Kutzneria</taxon>
    </lineage>
</organism>
<feature type="compositionally biased region" description="Basic and acidic residues" evidence="3">
    <location>
        <begin position="10"/>
        <end position="20"/>
    </location>
</feature>
<dbReference type="PANTHER" id="PTHR16305:SF35">
    <property type="entry name" value="TRANSCRIPTIONAL ACTIVATOR DOMAIN"/>
    <property type="match status" value="1"/>
</dbReference>
<name>A0A3E0GTX9_9PSEU</name>
<feature type="region of interest" description="Disordered" evidence="3">
    <location>
        <begin position="1"/>
        <end position="20"/>
    </location>
</feature>
<evidence type="ECO:0000256" key="3">
    <source>
        <dbReference type="SAM" id="MobiDB-lite"/>
    </source>
</evidence>
<sequence length="858" mass="92837">MKRQVLAQRTPDDGRRPLRGRDAQLDQVLDALRAAGSDGSRRTLLLAAPVGAGKTRLLLEAASVAESIDFSVVDGIADLPVVRQPHAVAPDATRLSWLTAQFERQVETQLRHGPVLVVVDDLHWADPLTVTALRSLMTRLDDNPVVWIFAMRAEDLDSPNGLLLDAMATGPRTEWLRELEPLRDDAVTDVVTDLLDATPDADVASLCECMGGNPRAIVDLVRGLQADEALRIGGGIVRLADGPLPSSLVSTVAIDTDSGLPRRFRTAVRELLDRLDPSTRQVLQVAAVLGRSFSPQDLAAMLSTPPATLLKPLQEAAGFVGCLSDAFEFRREPVWRAVLDTVPPLMRSLLHKQAAELSSSDVAAVHLLHCGPASDERSIFAIRAAADRLLGHSPETAAALAVRGLEVADQDLPSRDELARTAVAALTRSGSLDRAVSLARPGQDLAVALLLKGEVARAARIGAGQVRLAALAYGNPAAAEKVAGGWDGVSLTVRAMGMWRRGRVEDALATAQKAGTQESPWYFDPQWTHAWMQIRLRRLAEASATIRAVEDRADSAKVLGSVPLALRSWASFAQGNIAEAESEALAGVSVAADTQMPLYEPHLRAVLVLTALRRGDVATAADRLQSFEGLPWSSLRTWVTAQIAAARSGPEAALAVLAEVRTDSARRRELLLEDPAVAAWCVRTAIAADDEAFARTLLASAEELGIGAHARALYFRDVMTLVAATEQYEDRWARASATEDLGALLRDYDRDEAVSALDRAMEFYDSLGAAWDSARVRSRLRRLGVRRRHWHQAPRPATGWGSLTGTEEKVARLVAHGLTNRQVATELFVSPHTVGFHLRQIYRKLAIQSRVDLARIAP</sequence>
<feature type="domain" description="HTH luxR-type" evidence="4">
    <location>
        <begin position="796"/>
        <end position="858"/>
    </location>
</feature>
<keyword evidence="1" id="KW-0547">Nucleotide-binding</keyword>
<dbReference type="GO" id="GO:0005524">
    <property type="term" value="F:ATP binding"/>
    <property type="evidence" value="ECO:0007669"/>
    <property type="project" value="UniProtKB-KW"/>
</dbReference>
<proteinExistence type="predicted"/>
<evidence type="ECO:0000313" key="6">
    <source>
        <dbReference type="Proteomes" id="UP000256269"/>
    </source>
</evidence>
<dbReference type="Pfam" id="PF00196">
    <property type="entry name" value="GerE"/>
    <property type="match status" value="1"/>
</dbReference>
<dbReference type="Pfam" id="PF13191">
    <property type="entry name" value="AAA_16"/>
    <property type="match status" value="1"/>
</dbReference>
<dbReference type="InterPro" id="IPR036388">
    <property type="entry name" value="WH-like_DNA-bd_sf"/>
</dbReference>
<dbReference type="PANTHER" id="PTHR16305">
    <property type="entry name" value="TESTICULAR SOLUBLE ADENYLYL CYCLASE"/>
    <property type="match status" value="1"/>
</dbReference>
<dbReference type="GO" id="GO:0005737">
    <property type="term" value="C:cytoplasm"/>
    <property type="evidence" value="ECO:0007669"/>
    <property type="project" value="TreeGrafter"/>
</dbReference>
<evidence type="ECO:0000256" key="1">
    <source>
        <dbReference type="ARBA" id="ARBA00022741"/>
    </source>
</evidence>
<gene>
    <name evidence="5" type="ORF">BCF44_13047</name>
</gene>
<keyword evidence="2" id="KW-0067">ATP-binding</keyword>
<comment type="caution">
    <text evidence="5">The sequence shown here is derived from an EMBL/GenBank/DDBJ whole genome shotgun (WGS) entry which is preliminary data.</text>
</comment>
<dbReference type="GO" id="GO:0004016">
    <property type="term" value="F:adenylate cyclase activity"/>
    <property type="evidence" value="ECO:0007669"/>
    <property type="project" value="TreeGrafter"/>
</dbReference>
<dbReference type="SUPFAM" id="SSF52540">
    <property type="entry name" value="P-loop containing nucleoside triphosphate hydrolases"/>
    <property type="match status" value="1"/>
</dbReference>
<dbReference type="InterPro" id="IPR016032">
    <property type="entry name" value="Sig_transdc_resp-reg_C-effctor"/>
</dbReference>
<reference evidence="5 6" key="1">
    <citation type="submission" date="2018-08" db="EMBL/GenBank/DDBJ databases">
        <title>Genomic Encyclopedia of Archaeal and Bacterial Type Strains, Phase II (KMG-II): from individual species to whole genera.</title>
        <authorList>
            <person name="Goeker M."/>
        </authorList>
    </citation>
    <scope>NUCLEOTIDE SEQUENCE [LARGE SCALE GENOMIC DNA]</scope>
    <source>
        <strain evidence="5 6">DSM 45791</strain>
    </source>
</reference>
<dbReference type="CDD" id="cd06170">
    <property type="entry name" value="LuxR_C_like"/>
    <property type="match status" value="1"/>
</dbReference>
<dbReference type="PROSITE" id="PS50043">
    <property type="entry name" value="HTH_LUXR_2"/>
    <property type="match status" value="1"/>
</dbReference>
<dbReference type="AlphaFoldDB" id="A0A3E0GTX9"/>
<dbReference type="Gene3D" id="1.10.10.10">
    <property type="entry name" value="Winged helix-like DNA-binding domain superfamily/Winged helix DNA-binding domain"/>
    <property type="match status" value="1"/>
</dbReference>
<accession>A0A3E0GTX9</accession>
<dbReference type="SUPFAM" id="SSF46894">
    <property type="entry name" value="C-terminal effector domain of the bipartite response regulators"/>
    <property type="match status" value="1"/>
</dbReference>
<evidence type="ECO:0000313" key="5">
    <source>
        <dbReference type="EMBL" id="REH27076.1"/>
    </source>
</evidence>
<dbReference type="PRINTS" id="PR00038">
    <property type="entry name" value="HTHLUXR"/>
</dbReference>
<dbReference type="SMART" id="SM00421">
    <property type="entry name" value="HTH_LUXR"/>
    <property type="match status" value="1"/>
</dbReference>
<protein>
    <submittedName>
        <fullName evidence="5">ATP/maltotriose-dependent transcriptional regulator MalT</fullName>
    </submittedName>
</protein>
<dbReference type="EMBL" id="QUNO01000030">
    <property type="protein sequence ID" value="REH27076.1"/>
    <property type="molecule type" value="Genomic_DNA"/>
</dbReference>
<dbReference type="InterPro" id="IPR000792">
    <property type="entry name" value="Tscrpt_reg_LuxR_C"/>
</dbReference>
<dbReference type="InterPro" id="IPR027417">
    <property type="entry name" value="P-loop_NTPase"/>
</dbReference>
<dbReference type="GO" id="GO:0006355">
    <property type="term" value="P:regulation of DNA-templated transcription"/>
    <property type="evidence" value="ECO:0007669"/>
    <property type="project" value="InterPro"/>
</dbReference>
<keyword evidence="6" id="KW-1185">Reference proteome</keyword>
<dbReference type="InterPro" id="IPR041664">
    <property type="entry name" value="AAA_16"/>
</dbReference>
<dbReference type="Proteomes" id="UP000256269">
    <property type="component" value="Unassembled WGS sequence"/>
</dbReference>
<dbReference type="RefSeq" id="WP_170218187.1">
    <property type="nucleotide sequence ID" value="NZ_CP144375.1"/>
</dbReference>
<evidence type="ECO:0000259" key="4">
    <source>
        <dbReference type="PROSITE" id="PS50043"/>
    </source>
</evidence>
<dbReference type="GO" id="GO:0003677">
    <property type="term" value="F:DNA binding"/>
    <property type="evidence" value="ECO:0007669"/>
    <property type="project" value="InterPro"/>
</dbReference>
<evidence type="ECO:0000256" key="2">
    <source>
        <dbReference type="ARBA" id="ARBA00022840"/>
    </source>
</evidence>